<dbReference type="AlphaFoldDB" id="A0A914V9P6"/>
<dbReference type="WBParaSite" id="PSAMB.scaffold1697size28636.g14500.t1">
    <property type="protein sequence ID" value="PSAMB.scaffold1697size28636.g14500.t1"/>
    <property type="gene ID" value="PSAMB.scaffold1697size28636.g14500"/>
</dbReference>
<evidence type="ECO:0000256" key="7">
    <source>
        <dbReference type="ARBA" id="ARBA00023242"/>
    </source>
</evidence>
<dbReference type="SUPFAM" id="SSF48371">
    <property type="entry name" value="ARM repeat"/>
    <property type="match status" value="1"/>
</dbReference>
<name>A0A914V9P6_9BILA</name>
<reference evidence="10" key="1">
    <citation type="submission" date="2022-11" db="UniProtKB">
        <authorList>
            <consortium name="WormBaseParasite"/>
        </authorList>
    </citation>
    <scope>IDENTIFICATION</scope>
</reference>
<evidence type="ECO:0000256" key="8">
    <source>
        <dbReference type="SAM" id="MobiDB-lite"/>
    </source>
</evidence>
<dbReference type="GO" id="GO:0005049">
    <property type="term" value="F:nuclear export signal receptor activity"/>
    <property type="evidence" value="ECO:0007669"/>
    <property type="project" value="InterPro"/>
</dbReference>
<evidence type="ECO:0000313" key="9">
    <source>
        <dbReference type="Proteomes" id="UP000887566"/>
    </source>
</evidence>
<dbReference type="PANTHER" id="PTHR12596">
    <property type="entry name" value="EXPORTIN 4,7-RELATED"/>
    <property type="match status" value="1"/>
</dbReference>
<dbReference type="GO" id="GO:0005643">
    <property type="term" value="C:nuclear pore"/>
    <property type="evidence" value="ECO:0007669"/>
    <property type="project" value="TreeGrafter"/>
</dbReference>
<evidence type="ECO:0000256" key="1">
    <source>
        <dbReference type="ARBA" id="ARBA00004123"/>
    </source>
</evidence>
<keyword evidence="7" id="KW-0539">Nucleus</keyword>
<dbReference type="InterPro" id="IPR011989">
    <property type="entry name" value="ARM-like"/>
</dbReference>
<sequence length="407" mass="45575">MNELCKVFQMTAATSAVVDQEQVKRAVIGLSRDIRGVAVACNTKTAYGMLFDWLYPDLFALLQRAIEYWYADADLTTPVLKLMNELCQNRSQRLQFEMSSPNAILLFKEAAKLICTYGSRILTISEVAKDQAYKLRYKGVGACFGILKVALSGSYINFGVFRLYGDSCLDDALSMFIKLLLTIPQRELLAYSKLSQNYYYLLESLAQDHLAFISNLEPQIFVFILQTLHDGLTALDTVVCTGCCSTLDLIVSYLYKRVSRPGKGRTHAAMPPEGDNCLRTLEQQPEILRQMLSVIVNIVMFEECRCQWSMSRPLLGLLLLQEEYFAQVRLAAVQSQPEGKQAALDQCFVALMDGVERNLSVKNKDRFTQNLNVFRREVGEVLKGTQSPSATSNGSLAPVASVSDMMS</sequence>
<comment type="subcellular location">
    <subcellularLocation>
        <location evidence="2">Cytoplasm</location>
    </subcellularLocation>
    <subcellularLocation>
        <location evidence="1">Nucleus</location>
    </subcellularLocation>
</comment>
<dbReference type="InterPro" id="IPR016024">
    <property type="entry name" value="ARM-type_fold"/>
</dbReference>
<keyword evidence="6" id="KW-0653">Protein transport</keyword>
<dbReference type="GO" id="GO:0006611">
    <property type="term" value="P:protein export from nucleus"/>
    <property type="evidence" value="ECO:0007669"/>
    <property type="project" value="TreeGrafter"/>
</dbReference>
<comment type="similarity">
    <text evidence="3">Belongs to the exportin family.</text>
</comment>
<feature type="compositionally biased region" description="Polar residues" evidence="8">
    <location>
        <begin position="384"/>
        <end position="395"/>
    </location>
</feature>
<keyword evidence="9" id="KW-1185">Reference proteome</keyword>
<keyword evidence="5" id="KW-0963">Cytoplasm</keyword>
<proteinExistence type="inferred from homology"/>
<evidence type="ECO:0000313" key="10">
    <source>
        <dbReference type="WBParaSite" id="PSAMB.scaffold1697size28636.g14500.t1"/>
    </source>
</evidence>
<evidence type="ECO:0000256" key="5">
    <source>
        <dbReference type="ARBA" id="ARBA00022490"/>
    </source>
</evidence>
<dbReference type="GO" id="GO:0005737">
    <property type="term" value="C:cytoplasm"/>
    <property type="evidence" value="ECO:0007669"/>
    <property type="project" value="UniProtKB-SubCell"/>
</dbReference>
<evidence type="ECO:0000256" key="3">
    <source>
        <dbReference type="ARBA" id="ARBA00009466"/>
    </source>
</evidence>
<accession>A0A914V9P6</accession>
<dbReference type="Gene3D" id="1.25.10.10">
    <property type="entry name" value="Leucine-rich Repeat Variant"/>
    <property type="match status" value="1"/>
</dbReference>
<dbReference type="Proteomes" id="UP000887566">
    <property type="component" value="Unplaced"/>
</dbReference>
<evidence type="ECO:0000256" key="4">
    <source>
        <dbReference type="ARBA" id="ARBA00022448"/>
    </source>
</evidence>
<protein>
    <submittedName>
        <fullName evidence="10">Exportin 7</fullName>
    </submittedName>
</protein>
<keyword evidence="4" id="KW-0813">Transport</keyword>
<evidence type="ECO:0000256" key="6">
    <source>
        <dbReference type="ARBA" id="ARBA00022927"/>
    </source>
</evidence>
<dbReference type="PANTHER" id="PTHR12596:SF2">
    <property type="entry name" value="EXPORTIN-7 ISOFORM X1"/>
    <property type="match status" value="1"/>
</dbReference>
<evidence type="ECO:0000256" key="2">
    <source>
        <dbReference type="ARBA" id="ARBA00004496"/>
    </source>
</evidence>
<dbReference type="InterPro" id="IPR044189">
    <property type="entry name" value="XPO4/7-like"/>
</dbReference>
<organism evidence="9 10">
    <name type="scientific">Plectus sambesii</name>
    <dbReference type="NCBI Taxonomy" id="2011161"/>
    <lineage>
        <taxon>Eukaryota</taxon>
        <taxon>Metazoa</taxon>
        <taxon>Ecdysozoa</taxon>
        <taxon>Nematoda</taxon>
        <taxon>Chromadorea</taxon>
        <taxon>Plectida</taxon>
        <taxon>Plectina</taxon>
        <taxon>Plectoidea</taxon>
        <taxon>Plectidae</taxon>
        <taxon>Plectus</taxon>
    </lineage>
</organism>
<feature type="region of interest" description="Disordered" evidence="8">
    <location>
        <begin position="384"/>
        <end position="407"/>
    </location>
</feature>